<name>A0A3Q1D2Y0_AMPOC</name>
<comment type="subcellular location">
    <subcellularLocation>
        <location evidence="2">Early endosome membrane</location>
        <topology evidence="2">Peripheral membrane protein</topology>
    </subcellularLocation>
    <subcellularLocation>
        <location evidence="1">Golgi apparatus</location>
        <location evidence="1">trans-Golgi network membrane</location>
        <topology evidence="1">Peripheral membrane protein</topology>
    </subcellularLocation>
</comment>
<dbReference type="Gene3D" id="1.25.40.90">
    <property type="match status" value="1"/>
</dbReference>
<dbReference type="GO" id="GO:0034394">
    <property type="term" value="P:protein localization to cell surface"/>
    <property type="evidence" value="ECO:0007669"/>
    <property type="project" value="TreeGrafter"/>
</dbReference>
<dbReference type="AlphaFoldDB" id="A0A3Q1D2Y0"/>
<keyword evidence="6" id="KW-0832">Ubl conjugation</keyword>
<dbReference type="GO" id="GO:0006886">
    <property type="term" value="P:intracellular protein transport"/>
    <property type="evidence" value="ECO:0007669"/>
    <property type="project" value="InterPro"/>
</dbReference>
<organism evidence="15 16">
    <name type="scientific">Amphiprion ocellaris</name>
    <name type="common">Clown anemonefish</name>
    <dbReference type="NCBI Taxonomy" id="80972"/>
    <lineage>
        <taxon>Eukaryota</taxon>
        <taxon>Metazoa</taxon>
        <taxon>Chordata</taxon>
        <taxon>Craniata</taxon>
        <taxon>Vertebrata</taxon>
        <taxon>Euteleostomi</taxon>
        <taxon>Actinopterygii</taxon>
        <taxon>Neopterygii</taxon>
        <taxon>Teleostei</taxon>
        <taxon>Neoteleostei</taxon>
        <taxon>Acanthomorphata</taxon>
        <taxon>Ovalentaria</taxon>
        <taxon>Pomacentridae</taxon>
        <taxon>Amphiprion</taxon>
    </lineage>
</organism>
<feature type="domain" description="GAE" evidence="13">
    <location>
        <begin position="493"/>
        <end position="614"/>
    </location>
</feature>
<feature type="domain" description="VHS" evidence="12">
    <location>
        <begin position="17"/>
        <end position="147"/>
    </location>
</feature>
<dbReference type="InterPro" id="IPR008942">
    <property type="entry name" value="ENTH_VHS"/>
</dbReference>
<dbReference type="Proteomes" id="UP001501940">
    <property type="component" value="Chromosome 4"/>
</dbReference>
<dbReference type="InterPro" id="IPR013041">
    <property type="entry name" value="Clathrin_app_Ig-like_sf"/>
</dbReference>
<evidence type="ECO:0000256" key="10">
    <source>
        <dbReference type="SAM" id="Coils"/>
    </source>
</evidence>
<dbReference type="SMART" id="SM00288">
    <property type="entry name" value="VHS"/>
    <property type="match status" value="1"/>
</dbReference>
<dbReference type="Pfam" id="PF03127">
    <property type="entry name" value="GAT"/>
    <property type="match status" value="1"/>
</dbReference>
<reference evidence="15 16" key="1">
    <citation type="submission" date="2022-01" db="EMBL/GenBank/DDBJ databases">
        <title>A chromosome-scale genome assembly of the false clownfish, Amphiprion ocellaris.</title>
        <authorList>
            <person name="Ryu T."/>
        </authorList>
    </citation>
    <scope>NUCLEOTIDE SEQUENCE [LARGE SCALE GENOMIC DNA]</scope>
</reference>
<dbReference type="Pfam" id="PF18308">
    <property type="entry name" value="GGA_N-GAT"/>
    <property type="match status" value="1"/>
</dbReference>
<dbReference type="Pfam" id="PF00790">
    <property type="entry name" value="VHS"/>
    <property type="match status" value="1"/>
</dbReference>
<dbReference type="PANTHER" id="PTHR45905">
    <property type="entry name" value="GOLGI-LOCALIZED, GAMMA-ADAPTIN EAR CONTAINING, ARF BINDING PROTEIN"/>
    <property type="match status" value="1"/>
</dbReference>
<dbReference type="PROSITE" id="PS50179">
    <property type="entry name" value="VHS"/>
    <property type="match status" value="1"/>
</dbReference>
<dbReference type="SUPFAM" id="SSF49348">
    <property type="entry name" value="Clathrin adaptor appendage domain"/>
    <property type="match status" value="1"/>
</dbReference>
<sequence length="622" mass="69399">MASGDSRPTLESWLNQATDPNNQEDRWDCIQGFYQLVNQDADGPQVAVRLLAHKIQSPQEKEALQALTVLEACMNNCGKRFHSEAGKFRFLNELIKILTPKYFGAWTSQKVKDRVTEVLYGWTLWLKDELKIQEAYSMLKKQGIVKKDPKLPDTVIMAPPPQRATDSIFDQDDKAKLLARLLKSARPEDLETANRLIKSTIKEEQEKAEKVSKRESTLKEVESSTKQLRELLDQNTLTGVLLQPSNDIKALYERCDRLRPSLFRLASDTMEDDAALAQILAANDELTLVVNAYKDQVGRGECNGERTRRKNEEMTSKHSAPLSPRHIKSYHLIDLSALDSPQTLRKAESPPVFEPSSPLFSHLESTFCSVADQDQNELELDNVVPKQTEDNPKSYYEELLQLNGDVQVMNAEQTRGRGPLLRSRGCGGSSVTTNGTNVWSLTQNQPFTGLGSPSKSQKQPNGASGSSVELEETLCSPQLLKSIFVPVDTIKSSQLEPITLHNRAGIHVSLHFAKDCPPGHPGVAVAVLSAVNTSALHVKDFMFQAAVPKTMLVKLQPASRTQLPPYKPLLPPPAVSQVILLANPHRRKVRLRYKLTLTHGDQQLNETGDVDNFPDWTSMVGF</sequence>
<dbReference type="SMART" id="SM00809">
    <property type="entry name" value="Alpha_adaptinC2"/>
    <property type="match status" value="1"/>
</dbReference>
<keyword evidence="5" id="KW-0967">Endosome</keyword>
<evidence type="ECO:0000256" key="5">
    <source>
        <dbReference type="ARBA" id="ARBA00022753"/>
    </source>
</evidence>
<dbReference type="GO" id="GO:0031901">
    <property type="term" value="C:early endosome membrane"/>
    <property type="evidence" value="ECO:0007669"/>
    <property type="project" value="UniProtKB-SubCell"/>
</dbReference>
<evidence type="ECO:0000256" key="4">
    <source>
        <dbReference type="ARBA" id="ARBA00022448"/>
    </source>
</evidence>
<dbReference type="InterPro" id="IPR008153">
    <property type="entry name" value="GAE_dom"/>
</dbReference>
<feature type="region of interest" description="Disordered" evidence="11">
    <location>
        <begin position="415"/>
        <end position="470"/>
    </location>
</feature>
<gene>
    <name evidence="15" type="primary">GGA1</name>
</gene>
<evidence type="ECO:0000256" key="3">
    <source>
        <dbReference type="ARBA" id="ARBA00008099"/>
    </source>
</evidence>
<dbReference type="Pfam" id="PF02883">
    <property type="entry name" value="Alpha_adaptinC2"/>
    <property type="match status" value="1"/>
</dbReference>
<dbReference type="STRING" id="80972.ENSAOCP00000025366"/>
<comment type="similarity">
    <text evidence="3">Belongs to the GGA protein family.</text>
</comment>
<dbReference type="Ensembl" id="ENSAOCT00000000411.2">
    <property type="protein sequence ID" value="ENSAOCP00000025366.2"/>
    <property type="gene ID" value="ENSAOCG00000012916.2"/>
</dbReference>
<evidence type="ECO:0000256" key="1">
    <source>
        <dbReference type="ARBA" id="ARBA00004150"/>
    </source>
</evidence>
<dbReference type="GO" id="GO:0031267">
    <property type="term" value="F:small GTPase binding"/>
    <property type="evidence" value="ECO:0007669"/>
    <property type="project" value="InterPro"/>
</dbReference>
<dbReference type="InterPro" id="IPR004152">
    <property type="entry name" value="GAT_dom"/>
</dbReference>
<feature type="coiled-coil region" evidence="10">
    <location>
        <begin position="201"/>
        <end position="234"/>
    </location>
</feature>
<dbReference type="Gene3D" id="1.20.58.160">
    <property type="match status" value="1"/>
</dbReference>
<feature type="domain" description="GAT" evidence="14">
    <location>
        <begin position="171"/>
        <end position="298"/>
    </location>
</feature>
<dbReference type="SUPFAM" id="SSF48464">
    <property type="entry name" value="ENTH/VHS domain"/>
    <property type="match status" value="1"/>
</dbReference>
<feature type="compositionally biased region" description="Basic and acidic residues" evidence="11">
    <location>
        <begin position="301"/>
        <end position="316"/>
    </location>
</feature>
<reference evidence="15" key="2">
    <citation type="submission" date="2025-08" db="UniProtKB">
        <authorList>
            <consortium name="Ensembl"/>
        </authorList>
    </citation>
    <scope>IDENTIFICATION</scope>
</reference>
<dbReference type="GO" id="GO:0005802">
    <property type="term" value="C:trans-Golgi network"/>
    <property type="evidence" value="ECO:0007669"/>
    <property type="project" value="InterPro"/>
</dbReference>
<keyword evidence="16" id="KW-1185">Reference proteome</keyword>
<evidence type="ECO:0000256" key="7">
    <source>
        <dbReference type="ARBA" id="ARBA00022927"/>
    </source>
</evidence>
<evidence type="ECO:0000259" key="12">
    <source>
        <dbReference type="PROSITE" id="PS50179"/>
    </source>
</evidence>
<evidence type="ECO:0000256" key="6">
    <source>
        <dbReference type="ARBA" id="ARBA00022843"/>
    </source>
</evidence>
<evidence type="ECO:0000256" key="9">
    <source>
        <dbReference type="ARBA" id="ARBA00023136"/>
    </source>
</evidence>
<evidence type="ECO:0000256" key="8">
    <source>
        <dbReference type="ARBA" id="ARBA00023034"/>
    </source>
</evidence>
<proteinExistence type="inferred from homology"/>
<dbReference type="GeneTree" id="ENSGT00940000159613"/>
<keyword evidence="9" id="KW-0472">Membrane</keyword>
<evidence type="ECO:0000256" key="2">
    <source>
        <dbReference type="ARBA" id="ARBA00004220"/>
    </source>
</evidence>
<evidence type="ECO:0000313" key="15">
    <source>
        <dbReference type="Ensembl" id="ENSAOCP00000025366.2"/>
    </source>
</evidence>
<dbReference type="InterPro" id="IPR008152">
    <property type="entry name" value="Clathrin_a/b/g-adaptin_app_Ig"/>
</dbReference>
<dbReference type="PROSITE" id="PS50909">
    <property type="entry name" value="GAT"/>
    <property type="match status" value="1"/>
</dbReference>
<evidence type="ECO:0000259" key="13">
    <source>
        <dbReference type="PROSITE" id="PS50180"/>
    </source>
</evidence>
<evidence type="ECO:0008006" key="17">
    <source>
        <dbReference type="Google" id="ProtNLM"/>
    </source>
</evidence>
<dbReference type="SUPFAM" id="SSF89009">
    <property type="entry name" value="GAT-like domain"/>
    <property type="match status" value="1"/>
</dbReference>
<dbReference type="PANTHER" id="PTHR45905:SF6">
    <property type="entry name" value="ADP-RIBOSYLATION FACTOR-BINDING PROTEIN GGA3"/>
    <property type="match status" value="1"/>
</dbReference>
<evidence type="ECO:0000313" key="16">
    <source>
        <dbReference type="Proteomes" id="UP001501940"/>
    </source>
</evidence>
<keyword evidence="7" id="KW-0653">Protein transport</keyword>
<dbReference type="GO" id="GO:0043130">
    <property type="term" value="F:ubiquitin binding"/>
    <property type="evidence" value="ECO:0007669"/>
    <property type="project" value="InterPro"/>
</dbReference>
<feature type="compositionally biased region" description="Polar residues" evidence="11">
    <location>
        <begin position="429"/>
        <end position="467"/>
    </location>
</feature>
<reference evidence="15" key="3">
    <citation type="submission" date="2025-09" db="UniProtKB">
        <authorList>
            <consortium name="Ensembl"/>
        </authorList>
    </citation>
    <scope>IDENTIFICATION</scope>
</reference>
<feature type="region of interest" description="Disordered" evidence="11">
    <location>
        <begin position="301"/>
        <end position="322"/>
    </location>
</feature>
<dbReference type="InterPro" id="IPR041198">
    <property type="entry name" value="GGA_N-GAT"/>
</dbReference>
<dbReference type="PROSITE" id="PS50180">
    <property type="entry name" value="GAE"/>
    <property type="match status" value="1"/>
</dbReference>
<keyword evidence="4" id="KW-0813">Transport</keyword>
<dbReference type="OMA" id="HRKADSL"/>
<dbReference type="GO" id="GO:0035091">
    <property type="term" value="F:phosphatidylinositol binding"/>
    <property type="evidence" value="ECO:0007669"/>
    <property type="project" value="InterPro"/>
</dbReference>
<dbReference type="GO" id="GO:0006893">
    <property type="term" value="P:Golgi to plasma membrane transport"/>
    <property type="evidence" value="ECO:0007669"/>
    <property type="project" value="TreeGrafter"/>
</dbReference>
<dbReference type="InterPro" id="IPR038425">
    <property type="entry name" value="GAT_sf"/>
</dbReference>
<dbReference type="InterPro" id="IPR002014">
    <property type="entry name" value="VHS_dom"/>
</dbReference>
<dbReference type="InterPro" id="IPR027422">
    <property type="entry name" value="GGA1-3"/>
</dbReference>
<evidence type="ECO:0000256" key="11">
    <source>
        <dbReference type="SAM" id="MobiDB-lite"/>
    </source>
</evidence>
<dbReference type="Gene3D" id="1.20.5.170">
    <property type="match status" value="1"/>
</dbReference>
<protein>
    <recommendedName>
        <fullName evidence="17">VHS domain-containing protein</fullName>
    </recommendedName>
</protein>
<dbReference type="Gene3D" id="2.60.40.1230">
    <property type="match status" value="1"/>
</dbReference>
<keyword evidence="10" id="KW-0175">Coiled coil</keyword>
<evidence type="ECO:0000259" key="14">
    <source>
        <dbReference type="PROSITE" id="PS50909"/>
    </source>
</evidence>
<keyword evidence="8" id="KW-0333">Golgi apparatus</keyword>
<accession>A0A3Q1D2Y0</accession>